<reference evidence="1" key="1">
    <citation type="submission" date="2019-12" db="EMBL/GenBank/DDBJ databases">
        <title>Genome sequencing and annotation of Brassica cretica.</title>
        <authorList>
            <person name="Studholme D.J."/>
            <person name="Sarris P.F."/>
        </authorList>
    </citation>
    <scope>NUCLEOTIDE SEQUENCE</scope>
    <source>
        <strain evidence="1">PFS-102/07</strain>
        <tissue evidence="1">Leaf</tissue>
    </source>
</reference>
<protein>
    <submittedName>
        <fullName evidence="1">Uncharacterized protein</fullName>
    </submittedName>
</protein>
<accession>A0A8S9K8K3</accession>
<evidence type="ECO:0000313" key="1">
    <source>
        <dbReference type="EMBL" id="KAF2590127.1"/>
    </source>
</evidence>
<proteinExistence type="predicted"/>
<dbReference type="AlphaFoldDB" id="A0A8S9K8K3"/>
<organism evidence="1">
    <name type="scientific">Brassica cretica</name>
    <name type="common">Mustard</name>
    <dbReference type="NCBI Taxonomy" id="69181"/>
    <lineage>
        <taxon>Eukaryota</taxon>
        <taxon>Viridiplantae</taxon>
        <taxon>Streptophyta</taxon>
        <taxon>Embryophyta</taxon>
        <taxon>Tracheophyta</taxon>
        <taxon>Spermatophyta</taxon>
        <taxon>Magnoliopsida</taxon>
        <taxon>eudicotyledons</taxon>
        <taxon>Gunneridae</taxon>
        <taxon>Pentapetalae</taxon>
        <taxon>rosids</taxon>
        <taxon>malvids</taxon>
        <taxon>Brassicales</taxon>
        <taxon>Brassicaceae</taxon>
        <taxon>Brassiceae</taxon>
        <taxon>Brassica</taxon>
    </lineage>
</organism>
<sequence length="91" mass="10060">MLEHLQGPSIQDGEIQKYAESAMAEGTVYHYDCCLSLEKVIKSGEEISMPTSTSADKGRQYLWMVLGSSTPLSSNMHHGVQRVKVIEDGDE</sequence>
<dbReference type="EMBL" id="QGKY02000190">
    <property type="protein sequence ID" value="KAF2590127.1"/>
    <property type="molecule type" value="Genomic_DNA"/>
</dbReference>
<comment type="caution">
    <text evidence="1">The sequence shown here is derived from an EMBL/GenBank/DDBJ whole genome shotgun (WGS) entry which is preliminary data.</text>
</comment>
<gene>
    <name evidence="1" type="ORF">F2Q70_00041878</name>
</gene>
<name>A0A8S9K8K3_BRACR</name>